<reference evidence="1 2" key="1">
    <citation type="submission" date="2021-10" db="EMBL/GenBank/DDBJ databases">
        <authorList>
            <person name="Grouzdev D.S."/>
            <person name="Pantiukh K.S."/>
            <person name="Krutkina M.S."/>
        </authorList>
    </citation>
    <scope>NUCLEOTIDE SEQUENCE [LARGE SCALE GENOMIC DNA]</scope>
    <source>
        <strain evidence="1 2">Z-7514</strain>
    </source>
</reference>
<dbReference type="Proteomes" id="UP001199296">
    <property type="component" value="Unassembled WGS sequence"/>
</dbReference>
<accession>A0AAW4X2A0</accession>
<dbReference type="RefSeq" id="WP_229346582.1">
    <property type="nucleotide sequence ID" value="NZ_JAJFAT010000020.1"/>
</dbReference>
<evidence type="ECO:0000313" key="2">
    <source>
        <dbReference type="Proteomes" id="UP001199296"/>
    </source>
</evidence>
<proteinExistence type="predicted"/>
<dbReference type="AlphaFoldDB" id="A0AAW4X2A0"/>
<protein>
    <submittedName>
        <fullName evidence="1">Uncharacterized protein</fullName>
    </submittedName>
</protein>
<name>A0AAW4X2A0_9FIRM</name>
<gene>
    <name evidence="1" type="ORF">LJ207_11210</name>
</gene>
<keyword evidence="2" id="KW-1185">Reference proteome</keyword>
<organism evidence="1 2">
    <name type="scientific">Halanaerobium polyolivorans</name>
    <dbReference type="NCBI Taxonomy" id="2886943"/>
    <lineage>
        <taxon>Bacteria</taxon>
        <taxon>Bacillati</taxon>
        <taxon>Bacillota</taxon>
        <taxon>Clostridia</taxon>
        <taxon>Halanaerobiales</taxon>
        <taxon>Halanaerobiaceae</taxon>
        <taxon>Halanaerobium</taxon>
    </lineage>
</organism>
<evidence type="ECO:0000313" key="1">
    <source>
        <dbReference type="EMBL" id="MCC3145883.1"/>
    </source>
</evidence>
<dbReference type="EMBL" id="JAJFAT010000020">
    <property type="protein sequence ID" value="MCC3145883.1"/>
    <property type="molecule type" value="Genomic_DNA"/>
</dbReference>
<comment type="caution">
    <text evidence="1">The sequence shown here is derived from an EMBL/GenBank/DDBJ whole genome shotgun (WGS) entry which is preliminary data.</text>
</comment>
<sequence length="164" mass="18781">MKLIKSFFIIFILIFCLLIHLSPADKIYAFEYSQFNTFEPNINLTVLDKFDHNFANNSFMVANYNLPSNNNLNRRFAFIKQLGANNQSNITQIGNIGSIVELVQIGDNNQANVNQIANFAKTEVFQFGRNLDVSVDQWRSGSQIYVIQSGIDKYTEKIKIIESK</sequence>